<feature type="region of interest" description="Disordered" evidence="1">
    <location>
        <begin position="377"/>
        <end position="408"/>
    </location>
</feature>
<sequence>METFNPFEVASVKIFPPIGVARVGDSGFDLEAGRDDGHIQFFVPSEIPGVEELPPELQGNFRDEMFRIKRQAVRFHVYAYDASGKILGEVTTSNGFSIAWKVHVVNSKGSFTEFKGKYKTPTTARRNPDVQADVPNLDDRDRLIVDPGVQTIIADPRLGQLHPPVKLTGDFFGSRDTATKVSLGEIRTDERGRLVFIGGAGYSRCISHPDKPHYQPDIVSEFDSIDWVDNVCDGWVDATVTFSGLATPALKLKRLHFEAQEKATVLSSPPKFAWGINSPTNLYDIIEDIYHSTSGWKDHAGAQFYEDIWPVLYGTYAISWVHDKAYQGHGPLGKGNFLLMQKDLAEPETDVPPSPDVSKRRILREFIFGRLRKPNYEDPTQASTKFMPRLSGDDGDSMEPGEPLRPGEPIKRFTALTGLQYSRFETWKQGNFKADEPLWTKYKKIEDVPIAFQPALLTRAALEHTIGDSLHPGIEVHWIAKDPKLYILPDPINIQKIPDPYPEPPFRFNYKSLKPGHLSRGLSLPWQSDFDLCNTHWWPSARPDDAINIMNWKAPPALSDDEFVRMISDKRKQWDRGTRVTPDYPSEYYPGSTDMIRYWQKLGFVSKHEGFSVGGFPVWLERERLRINNKAGDGPVNFDMPLAL</sequence>
<feature type="domain" description="L-lysine epsilon oxidase C-terminal" evidence="3">
    <location>
        <begin position="407"/>
        <end position="544"/>
    </location>
</feature>
<dbReference type="InParanoid" id="A0A067Q6U2"/>
<dbReference type="EMBL" id="KL197717">
    <property type="protein sequence ID" value="KDQ58316.1"/>
    <property type="molecule type" value="Genomic_DNA"/>
</dbReference>
<evidence type="ECO:0000259" key="3">
    <source>
        <dbReference type="Pfam" id="PF18417"/>
    </source>
</evidence>
<organism evidence="4 5">
    <name type="scientific">Jaapia argillacea MUCL 33604</name>
    <dbReference type="NCBI Taxonomy" id="933084"/>
    <lineage>
        <taxon>Eukaryota</taxon>
        <taxon>Fungi</taxon>
        <taxon>Dikarya</taxon>
        <taxon>Basidiomycota</taxon>
        <taxon>Agaricomycotina</taxon>
        <taxon>Agaricomycetes</taxon>
        <taxon>Agaricomycetidae</taxon>
        <taxon>Jaapiales</taxon>
        <taxon>Jaapiaceae</taxon>
        <taxon>Jaapia</taxon>
    </lineage>
</organism>
<dbReference type="STRING" id="933084.A0A067Q6U2"/>
<evidence type="ECO:0000313" key="4">
    <source>
        <dbReference type="EMBL" id="KDQ58316.1"/>
    </source>
</evidence>
<evidence type="ECO:0008006" key="6">
    <source>
        <dbReference type="Google" id="ProtNLM"/>
    </source>
</evidence>
<evidence type="ECO:0000313" key="5">
    <source>
        <dbReference type="Proteomes" id="UP000027265"/>
    </source>
</evidence>
<dbReference type="Pfam" id="PF18417">
    <property type="entry name" value="LodA_C"/>
    <property type="match status" value="1"/>
</dbReference>
<evidence type="ECO:0000259" key="2">
    <source>
        <dbReference type="Pfam" id="PF17990"/>
    </source>
</evidence>
<dbReference type="InterPro" id="IPR033798">
    <property type="entry name" value="LodA-like"/>
</dbReference>
<evidence type="ECO:0000256" key="1">
    <source>
        <dbReference type="SAM" id="MobiDB-lite"/>
    </source>
</evidence>
<dbReference type="InterPro" id="IPR041173">
    <property type="entry name" value="LodA_C"/>
</dbReference>
<dbReference type="AlphaFoldDB" id="A0A067Q6U2"/>
<proteinExistence type="predicted"/>
<keyword evidence="5" id="KW-1185">Reference proteome</keyword>
<protein>
    <recommendedName>
        <fullName evidence="6">L-lysine 6-oxidase</fullName>
    </recommendedName>
</protein>
<gene>
    <name evidence="4" type="ORF">JAAARDRAFT_46828</name>
</gene>
<dbReference type="HOGENOM" id="CLU_012035_1_0_1"/>
<dbReference type="CDD" id="cd14730">
    <property type="entry name" value="LodA_like"/>
    <property type="match status" value="1"/>
</dbReference>
<reference evidence="5" key="1">
    <citation type="journal article" date="2014" name="Proc. Natl. Acad. Sci. U.S.A.">
        <title>Extensive sampling of basidiomycete genomes demonstrates inadequacy of the white-rot/brown-rot paradigm for wood decay fungi.</title>
        <authorList>
            <person name="Riley R."/>
            <person name="Salamov A.A."/>
            <person name="Brown D.W."/>
            <person name="Nagy L.G."/>
            <person name="Floudas D."/>
            <person name="Held B.W."/>
            <person name="Levasseur A."/>
            <person name="Lombard V."/>
            <person name="Morin E."/>
            <person name="Otillar R."/>
            <person name="Lindquist E.A."/>
            <person name="Sun H."/>
            <person name="LaButti K.M."/>
            <person name="Schmutz J."/>
            <person name="Jabbour D."/>
            <person name="Luo H."/>
            <person name="Baker S.E."/>
            <person name="Pisabarro A.G."/>
            <person name="Walton J.D."/>
            <person name="Blanchette R.A."/>
            <person name="Henrissat B."/>
            <person name="Martin F."/>
            <person name="Cullen D."/>
            <person name="Hibbett D.S."/>
            <person name="Grigoriev I.V."/>
        </authorList>
    </citation>
    <scope>NUCLEOTIDE SEQUENCE [LARGE SCALE GENOMIC DNA]</scope>
    <source>
        <strain evidence="5">MUCL 33604</strain>
    </source>
</reference>
<accession>A0A067Q6U2</accession>
<dbReference type="InterPro" id="IPR041168">
    <property type="entry name" value="LodA_N"/>
</dbReference>
<dbReference type="OrthoDB" id="3253404at2759"/>
<feature type="domain" description="L-Lysine epsilon oxidase N-terminal" evidence="2">
    <location>
        <begin position="15"/>
        <end position="248"/>
    </location>
</feature>
<dbReference type="Proteomes" id="UP000027265">
    <property type="component" value="Unassembled WGS sequence"/>
</dbReference>
<dbReference type="Pfam" id="PF17990">
    <property type="entry name" value="LodA_N"/>
    <property type="match status" value="1"/>
</dbReference>
<name>A0A067Q6U2_9AGAM</name>